<dbReference type="PANTHER" id="PTHR47189">
    <property type="entry name" value="MHC CLASS II TRANSACTIVATOR"/>
    <property type="match status" value="1"/>
</dbReference>
<name>A0A3B3R0I0_9TELE</name>
<evidence type="ECO:0000256" key="1">
    <source>
        <dbReference type="ARBA" id="ARBA00022614"/>
    </source>
</evidence>
<evidence type="ECO:0000256" key="5">
    <source>
        <dbReference type="SAM" id="MobiDB-lite"/>
    </source>
</evidence>
<evidence type="ECO:0000256" key="4">
    <source>
        <dbReference type="ARBA" id="ARBA00022840"/>
    </source>
</evidence>
<feature type="region of interest" description="Disordered" evidence="5">
    <location>
        <begin position="150"/>
        <end position="242"/>
    </location>
</feature>
<dbReference type="PROSITE" id="PS50837">
    <property type="entry name" value="NACHT"/>
    <property type="match status" value="1"/>
</dbReference>
<dbReference type="OrthoDB" id="120976at2759"/>
<dbReference type="FunFam" id="3.40.50.300:FF:001028">
    <property type="entry name" value="Class II major histocompatibility complex transactivator"/>
    <property type="match status" value="1"/>
</dbReference>
<sequence>MIPFKEVLGQVKRTLREASPPEIQGLLAELTEAHVLSRDYCLLLSQEWDSEDVARRISLPVWQNWDLCCGAIGAVLERARDSASASCQPSSNGAGMQEMTLDPLGFLEHISIEDFDDYAIFSPNPHDDLTEDGDLNDSIETLIRILSEEESLNGLTEPSLPEPASWEPPETSLESKRPEKKRERSHSASPSRGGAPRKRSRRGPAGSRVSKKTRGTESRSGQMAPSSPKTPNGPALPPPQGLLQTIHHLLPLSISTAFVNACEGATAIQLIPAVTYPQQVINISVPNPGPPTYVIVPQSHLPPVTHVMPQSPGTGAAVPSDFMVSTPGSSCLDSAFQASYPEQTPTPSPTRDTSPCKESPVQTPPSEPAPGKPKCAEDYTQSVKALMREIARKTDPENEMSVESQYIDVPLVQRQIRLKTGKNASKCLEKELVMLSDADSKRAVLHMGQLFEDMGQKGGRLIALLGKAGGGKTAFVQKLCLDWADGNLPQFEYIFVLDSKVLNLPHTTYSLRKLLFDLSSSPPCKNTTAIFKHVLSVPQKVLIVFDSFDDFRDPEGLLHSPATCNTKERFSVKQLFAGIFQKKLLRGCTLLILARPKGVFNQFLAKVDRIVELCGYSPENITLYISECFRDRGDKALEKLKKQRYLSSRCSNPLICRYMCFLLKHSERLPSTLTSLFQQVLDKKMHSDTQGEDSKMAQQRAHLSKLCCIAWAGVKNHNSILDQKDTAELKEFGLKCGLLTTYLTRAKDSEERQGHGFAHPLLQSFLAALHLVQSRDVSDKALVAQLTAPQKRRRLLTDWLEATWRFALGLLFQKGRVEATAAVVAKKAAAAMHLRGLKPGDLGPARLMELCHCVYEAADAAMTRHLVRNLPEDLRFCGIQLSSPDVFVLQHLLQKARDMKRSFSIDLQDTGIGLQGLRDILGLKCVQSFRASIEDTINLWEDLQKKCEERLLQNTIRKFTISPLKATHLDHVDHLIMLVRIYRGGKISTGDLRSEPAVETTTFDVPAVRNLQKLELSLGPSNGPMGFTKLMEVLPALQWLQHLDLEDNKIGDRGAEELAAVLSALSSLEMLNLSQNCIGDKGLEKLAPALPSLVSLHSLSLYSNFICDGGAESLAKVLPDIQSLTDLDVKDNRFTNVGAQSLSHGLKNAPRMKTVRMWNHYIPHGVLEHLKQQDPRIRSL</sequence>
<dbReference type="Pfam" id="PF05729">
    <property type="entry name" value="NACHT"/>
    <property type="match status" value="1"/>
</dbReference>
<dbReference type="Gene3D" id="3.80.10.10">
    <property type="entry name" value="Ribonuclease Inhibitor"/>
    <property type="match status" value="1"/>
</dbReference>
<dbReference type="SUPFAM" id="SSF52540">
    <property type="entry name" value="P-loop containing nucleoside triphosphate hydrolases"/>
    <property type="match status" value="1"/>
</dbReference>
<feature type="compositionally biased region" description="Polar residues" evidence="5">
    <location>
        <begin position="218"/>
        <end position="230"/>
    </location>
</feature>
<feature type="region of interest" description="Disordered" evidence="5">
    <location>
        <begin position="339"/>
        <end position="377"/>
    </location>
</feature>
<keyword evidence="1" id="KW-0433">Leucine-rich repeat</keyword>
<reference evidence="7" key="2">
    <citation type="submission" date="2025-09" db="UniProtKB">
        <authorList>
            <consortium name="Ensembl"/>
        </authorList>
    </citation>
    <scope>IDENTIFICATION</scope>
</reference>
<evidence type="ECO:0000313" key="7">
    <source>
        <dbReference type="Ensembl" id="ENSPKIP00000011405.1"/>
    </source>
</evidence>
<dbReference type="InterPro" id="IPR027417">
    <property type="entry name" value="P-loop_NTPase"/>
</dbReference>
<organism evidence="7 8">
    <name type="scientific">Paramormyrops kingsleyae</name>
    <dbReference type="NCBI Taxonomy" id="1676925"/>
    <lineage>
        <taxon>Eukaryota</taxon>
        <taxon>Metazoa</taxon>
        <taxon>Chordata</taxon>
        <taxon>Craniata</taxon>
        <taxon>Vertebrata</taxon>
        <taxon>Euteleostomi</taxon>
        <taxon>Actinopterygii</taxon>
        <taxon>Neopterygii</taxon>
        <taxon>Teleostei</taxon>
        <taxon>Osteoglossocephala</taxon>
        <taxon>Osteoglossomorpha</taxon>
        <taxon>Osteoglossiformes</taxon>
        <taxon>Mormyridae</taxon>
        <taxon>Paramormyrops</taxon>
    </lineage>
</organism>
<dbReference type="AlphaFoldDB" id="A0A3B3R0I0"/>
<accession>A0A3B3R0I0</accession>
<dbReference type="GO" id="GO:0045348">
    <property type="term" value="P:positive regulation of MHC class II biosynthetic process"/>
    <property type="evidence" value="ECO:0007669"/>
    <property type="project" value="TreeGrafter"/>
</dbReference>
<evidence type="ECO:0000256" key="2">
    <source>
        <dbReference type="ARBA" id="ARBA00022737"/>
    </source>
</evidence>
<keyword evidence="3" id="KW-0547">Nucleotide-binding</keyword>
<protein>
    <submittedName>
        <fullName evidence="7">Class II major histocompatibility complex transactivator</fullName>
    </submittedName>
</protein>
<dbReference type="SUPFAM" id="SSF52047">
    <property type="entry name" value="RNI-like"/>
    <property type="match status" value="1"/>
</dbReference>
<keyword evidence="4" id="KW-0067">ATP-binding</keyword>
<keyword evidence="2" id="KW-0677">Repeat</keyword>
<keyword evidence="8" id="KW-1185">Reference proteome</keyword>
<dbReference type="GO" id="GO:0045345">
    <property type="term" value="P:positive regulation of MHC class I biosynthetic process"/>
    <property type="evidence" value="ECO:0007669"/>
    <property type="project" value="TreeGrafter"/>
</dbReference>
<dbReference type="InterPro" id="IPR008095">
    <property type="entry name" value="MHC_II_transact"/>
</dbReference>
<reference evidence="7" key="1">
    <citation type="submission" date="2025-08" db="UniProtKB">
        <authorList>
            <consortium name="Ensembl"/>
        </authorList>
    </citation>
    <scope>IDENTIFICATION</scope>
</reference>
<feature type="domain" description="NACHT" evidence="6">
    <location>
        <begin position="460"/>
        <end position="602"/>
    </location>
</feature>
<proteinExistence type="predicted"/>
<dbReference type="Ensembl" id="ENSPKIT00000023347.1">
    <property type="protein sequence ID" value="ENSPKIP00000011405.1"/>
    <property type="gene ID" value="ENSPKIG00000018513.1"/>
</dbReference>
<dbReference type="InterPro" id="IPR001611">
    <property type="entry name" value="Leu-rich_rpt"/>
</dbReference>
<dbReference type="InterPro" id="IPR032675">
    <property type="entry name" value="LRR_dom_sf"/>
</dbReference>
<dbReference type="GeneTree" id="ENSGT00940000161578"/>
<feature type="compositionally biased region" description="Basic and acidic residues" evidence="5">
    <location>
        <begin position="173"/>
        <end position="186"/>
    </location>
</feature>
<dbReference type="SMART" id="SM00368">
    <property type="entry name" value="LRR_RI"/>
    <property type="match status" value="4"/>
</dbReference>
<feature type="compositionally biased region" description="Pro residues" evidence="5">
    <location>
        <begin position="362"/>
        <end position="371"/>
    </location>
</feature>
<dbReference type="PANTHER" id="PTHR47189:SF1">
    <property type="entry name" value="MHC CLASS II TRANSACTIVATOR"/>
    <property type="match status" value="1"/>
</dbReference>
<dbReference type="InterPro" id="IPR007111">
    <property type="entry name" value="NACHT_NTPase"/>
</dbReference>
<dbReference type="Gene3D" id="3.40.50.300">
    <property type="entry name" value="P-loop containing nucleotide triphosphate hydrolases"/>
    <property type="match status" value="1"/>
</dbReference>
<dbReference type="PRINTS" id="PR01719">
    <property type="entry name" value="MHCIIACTVATR"/>
</dbReference>
<evidence type="ECO:0000256" key="3">
    <source>
        <dbReference type="ARBA" id="ARBA00022741"/>
    </source>
</evidence>
<dbReference type="GO" id="GO:0045944">
    <property type="term" value="P:positive regulation of transcription by RNA polymerase II"/>
    <property type="evidence" value="ECO:0007669"/>
    <property type="project" value="TreeGrafter"/>
</dbReference>
<evidence type="ECO:0000259" key="6">
    <source>
        <dbReference type="PROSITE" id="PS50837"/>
    </source>
</evidence>
<dbReference type="GO" id="GO:0005524">
    <property type="term" value="F:ATP binding"/>
    <property type="evidence" value="ECO:0007669"/>
    <property type="project" value="UniProtKB-KW"/>
</dbReference>
<dbReference type="Pfam" id="PF13516">
    <property type="entry name" value="LRR_6"/>
    <property type="match status" value="3"/>
</dbReference>
<evidence type="ECO:0000313" key="8">
    <source>
        <dbReference type="Proteomes" id="UP000261540"/>
    </source>
</evidence>
<dbReference type="Proteomes" id="UP000261540">
    <property type="component" value="Unplaced"/>
</dbReference>
<dbReference type="STRING" id="1676925.ENSPKIP00000011405"/>